<keyword evidence="3" id="KW-1185">Reference proteome</keyword>
<reference evidence="2 3" key="1">
    <citation type="journal article" date="2021" name="Elife">
        <title>Chloroplast acquisition without the gene transfer in kleptoplastic sea slugs, Plakobranchus ocellatus.</title>
        <authorList>
            <person name="Maeda T."/>
            <person name="Takahashi S."/>
            <person name="Yoshida T."/>
            <person name="Shimamura S."/>
            <person name="Takaki Y."/>
            <person name="Nagai Y."/>
            <person name="Toyoda A."/>
            <person name="Suzuki Y."/>
            <person name="Arimoto A."/>
            <person name="Ishii H."/>
            <person name="Satoh N."/>
            <person name="Nishiyama T."/>
            <person name="Hasebe M."/>
            <person name="Maruyama T."/>
            <person name="Minagawa J."/>
            <person name="Obokata J."/>
            <person name="Shigenobu S."/>
        </authorList>
    </citation>
    <scope>NUCLEOTIDE SEQUENCE [LARGE SCALE GENOMIC DNA]</scope>
</reference>
<dbReference type="EMBL" id="BLXT01006012">
    <property type="protein sequence ID" value="GFO28303.1"/>
    <property type="molecule type" value="Genomic_DNA"/>
</dbReference>
<feature type="region of interest" description="Disordered" evidence="1">
    <location>
        <begin position="337"/>
        <end position="366"/>
    </location>
</feature>
<dbReference type="AlphaFoldDB" id="A0AAV4CBC3"/>
<evidence type="ECO:0000256" key="1">
    <source>
        <dbReference type="SAM" id="MobiDB-lite"/>
    </source>
</evidence>
<accession>A0AAV4CBC3</accession>
<dbReference type="Proteomes" id="UP000735302">
    <property type="component" value="Unassembled WGS sequence"/>
</dbReference>
<organism evidence="2 3">
    <name type="scientific">Plakobranchus ocellatus</name>
    <dbReference type="NCBI Taxonomy" id="259542"/>
    <lineage>
        <taxon>Eukaryota</taxon>
        <taxon>Metazoa</taxon>
        <taxon>Spiralia</taxon>
        <taxon>Lophotrochozoa</taxon>
        <taxon>Mollusca</taxon>
        <taxon>Gastropoda</taxon>
        <taxon>Heterobranchia</taxon>
        <taxon>Euthyneura</taxon>
        <taxon>Panpulmonata</taxon>
        <taxon>Sacoglossa</taxon>
        <taxon>Placobranchoidea</taxon>
        <taxon>Plakobranchidae</taxon>
        <taxon>Plakobranchus</taxon>
    </lineage>
</organism>
<feature type="region of interest" description="Disordered" evidence="1">
    <location>
        <begin position="199"/>
        <end position="219"/>
    </location>
</feature>
<feature type="compositionally biased region" description="Polar residues" evidence="1">
    <location>
        <begin position="199"/>
        <end position="214"/>
    </location>
</feature>
<evidence type="ECO:0000313" key="2">
    <source>
        <dbReference type="EMBL" id="GFO28303.1"/>
    </source>
</evidence>
<proteinExistence type="predicted"/>
<evidence type="ECO:0000313" key="3">
    <source>
        <dbReference type="Proteomes" id="UP000735302"/>
    </source>
</evidence>
<name>A0AAV4CBC3_9GAST</name>
<protein>
    <submittedName>
        <fullName evidence="2">Uncharacterized protein</fullName>
    </submittedName>
</protein>
<feature type="compositionally biased region" description="Basic and acidic residues" evidence="1">
    <location>
        <begin position="345"/>
        <end position="362"/>
    </location>
</feature>
<sequence length="547" mass="61534">MVPNDTWQTMANLALVTFIFQHCLLVYGSEDKLFKHQDSQKSTSRLGDQGGFRHNINIKEFSSNRNKNSIGLVQSEASLRGHGEDQSIRQVPTTISNAQTDQLQSNVSSAWSEAISDLSSLESPSPSNADPANYTLKHVLFNQGFTVDRNLHKAETEGKKEDKDFKIDYKSGKVLQDSGVHSIRKLLLRHWFHPNSSQIEQSHENNTILSTISSPKDGRLDSLETLQSHKGSSLEKPIQTGSTRSFIFEHHNSGNIASNNTATGLNLVNKQSNESENGNVIGHGESHNKRFPKLNKILQTELFKEQDSNKAQNTDHNVWTKYNHDPVTEAASSLRLPLPLPSQHDGSHHSKHQHDQSAEKARPMTKRSVNGEFLITGYLDYSDAMSALPGDDDYENVGKDIVEFLPQDTHSTSINGIIGDRDKDYDDYEEGDNVNSDLSTLVRDEQKNKPSYRFSFKKASLGGKFWETPLTPSVSAHLGPRLRDEDVLKSRNDTPELVFAVLLPRRTTSVKSTKRSRGARRRPVIRRRMGIRAGNRRKCFFQQLGRN</sequence>
<gene>
    <name evidence="2" type="ORF">PoB_005480800</name>
</gene>
<comment type="caution">
    <text evidence="2">The sequence shown here is derived from an EMBL/GenBank/DDBJ whole genome shotgun (WGS) entry which is preliminary data.</text>
</comment>